<name>A0A2P2PLS7_RHIMU</name>
<accession>A0A2P2PLS7</accession>
<evidence type="ECO:0000313" key="1">
    <source>
        <dbReference type="EMBL" id="MBX55579.1"/>
    </source>
</evidence>
<dbReference type="AlphaFoldDB" id="A0A2P2PLS7"/>
<sequence length="45" mass="5199">MVIRKEQQLGPGIFTEHSCLIQLRICQTSQPSFLISISKQRTRLL</sequence>
<organism evidence="1">
    <name type="scientific">Rhizophora mucronata</name>
    <name type="common">Asiatic mangrove</name>
    <dbReference type="NCBI Taxonomy" id="61149"/>
    <lineage>
        <taxon>Eukaryota</taxon>
        <taxon>Viridiplantae</taxon>
        <taxon>Streptophyta</taxon>
        <taxon>Embryophyta</taxon>
        <taxon>Tracheophyta</taxon>
        <taxon>Spermatophyta</taxon>
        <taxon>Magnoliopsida</taxon>
        <taxon>eudicotyledons</taxon>
        <taxon>Gunneridae</taxon>
        <taxon>Pentapetalae</taxon>
        <taxon>rosids</taxon>
        <taxon>fabids</taxon>
        <taxon>Malpighiales</taxon>
        <taxon>Rhizophoraceae</taxon>
        <taxon>Rhizophora</taxon>
    </lineage>
</organism>
<dbReference type="EMBL" id="GGEC01075095">
    <property type="protein sequence ID" value="MBX55579.1"/>
    <property type="molecule type" value="Transcribed_RNA"/>
</dbReference>
<reference evidence="1" key="1">
    <citation type="submission" date="2018-02" db="EMBL/GenBank/DDBJ databases">
        <title>Rhizophora mucronata_Transcriptome.</title>
        <authorList>
            <person name="Meera S.P."/>
            <person name="Sreeshan A."/>
            <person name="Augustine A."/>
        </authorList>
    </citation>
    <scope>NUCLEOTIDE SEQUENCE</scope>
    <source>
        <tissue evidence="1">Leaf</tissue>
    </source>
</reference>
<protein>
    <submittedName>
        <fullName evidence="1">Uncharacterized protein</fullName>
    </submittedName>
</protein>
<proteinExistence type="predicted"/>